<dbReference type="GO" id="GO:0006412">
    <property type="term" value="P:translation"/>
    <property type="evidence" value="ECO:0007669"/>
    <property type="project" value="UniProtKB-UniRule"/>
</dbReference>
<dbReference type="GO" id="GO:1990904">
    <property type="term" value="C:ribonucleoprotein complex"/>
    <property type="evidence" value="ECO:0007669"/>
    <property type="project" value="UniProtKB-KW"/>
</dbReference>
<comment type="caution">
    <text evidence="5">The sequence shown here is derived from an EMBL/GenBank/DDBJ whole genome shotgun (WGS) entry which is preliminary data.</text>
</comment>
<protein>
    <recommendedName>
        <fullName evidence="4">Large ribosomal subunit protein uL23</fullName>
    </recommendedName>
</protein>
<evidence type="ECO:0000256" key="1">
    <source>
        <dbReference type="ARBA" id="ARBA00006700"/>
    </source>
</evidence>
<dbReference type="AlphaFoldDB" id="A0A1F6C4H4"/>
<dbReference type="InterPro" id="IPR012677">
    <property type="entry name" value="Nucleotide-bd_a/b_plait_sf"/>
</dbReference>
<dbReference type="Pfam" id="PF00276">
    <property type="entry name" value="Ribosomal_L23"/>
    <property type="match status" value="1"/>
</dbReference>
<dbReference type="SUPFAM" id="SSF54189">
    <property type="entry name" value="Ribosomal proteins S24e, L23 and L15e"/>
    <property type="match status" value="1"/>
</dbReference>
<comment type="similarity">
    <text evidence="1 4">Belongs to the universal ribosomal protein uL23 family.</text>
</comment>
<evidence type="ECO:0000313" key="6">
    <source>
        <dbReference type="Proteomes" id="UP000178249"/>
    </source>
</evidence>
<comment type="function">
    <text evidence="4">One of the early assembly proteins it binds 23S rRNA. One of the proteins that surrounds the polypeptide exit tunnel on the outside of the ribosome. Forms the main docking site for trigger factor binding to the ribosome.</text>
</comment>
<evidence type="ECO:0000256" key="4">
    <source>
        <dbReference type="HAMAP-Rule" id="MF_01369"/>
    </source>
</evidence>
<evidence type="ECO:0000313" key="5">
    <source>
        <dbReference type="EMBL" id="OGG43902.1"/>
    </source>
</evidence>
<proteinExistence type="inferred from homology"/>
<name>A0A1F6C4H4_9BACT</name>
<dbReference type="Proteomes" id="UP000178249">
    <property type="component" value="Unassembled WGS sequence"/>
</dbReference>
<gene>
    <name evidence="4" type="primary">rplW</name>
    <name evidence="5" type="ORF">A2841_01730</name>
</gene>
<dbReference type="EMBL" id="MFKP01000028">
    <property type="protein sequence ID" value="OGG43902.1"/>
    <property type="molecule type" value="Genomic_DNA"/>
</dbReference>
<dbReference type="GO" id="GO:0019843">
    <property type="term" value="F:rRNA binding"/>
    <property type="evidence" value="ECO:0007669"/>
    <property type="project" value="UniProtKB-UniRule"/>
</dbReference>
<dbReference type="GO" id="GO:0003735">
    <property type="term" value="F:structural constituent of ribosome"/>
    <property type="evidence" value="ECO:0007669"/>
    <property type="project" value="InterPro"/>
</dbReference>
<dbReference type="InterPro" id="IPR012678">
    <property type="entry name" value="Ribosomal_uL23/eL15/eS24_sf"/>
</dbReference>
<keyword evidence="4" id="KW-0694">RNA-binding</keyword>
<accession>A0A1F6C4H4</accession>
<dbReference type="HAMAP" id="MF_01369_B">
    <property type="entry name" value="Ribosomal_uL23_B"/>
    <property type="match status" value="1"/>
</dbReference>
<organism evidence="5 6">
    <name type="scientific">Candidatus Kaiserbacteria bacterium RIFCSPHIGHO2_01_FULL_48_10</name>
    <dbReference type="NCBI Taxonomy" id="1798476"/>
    <lineage>
        <taxon>Bacteria</taxon>
        <taxon>Candidatus Kaiseribacteriota</taxon>
    </lineage>
</organism>
<keyword evidence="4" id="KW-0699">rRNA-binding</keyword>
<dbReference type="GO" id="GO:0005840">
    <property type="term" value="C:ribosome"/>
    <property type="evidence" value="ECO:0007669"/>
    <property type="project" value="UniProtKB-KW"/>
</dbReference>
<keyword evidence="2 4" id="KW-0689">Ribosomal protein</keyword>
<comment type="subunit">
    <text evidence="4">Part of the 50S ribosomal subunit. Contacts protein L29, and trigger factor when it is bound to the ribosome.</text>
</comment>
<keyword evidence="3 4" id="KW-0687">Ribonucleoprotein</keyword>
<dbReference type="Gene3D" id="3.30.70.330">
    <property type="match status" value="1"/>
</dbReference>
<sequence>MVAGIKDVLLRPRVTEKAANLGSDNVYTFDVHQSATKKEIIDAVKALYKVVPQKIRVVNTPAKRVSMRKRRGFGKTSRSRKAYVFLKKGEQINIA</sequence>
<reference evidence="5 6" key="1">
    <citation type="journal article" date="2016" name="Nat. Commun.">
        <title>Thousands of microbial genomes shed light on interconnected biogeochemical processes in an aquifer system.</title>
        <authorList>
            <person name="Anantharaman K."/>
            <person name="Brown C.T."/>
            <person name="Hug L.A."/>
            <person name="Sharon I."/>
            <person name="Castelle C.J."/>
            <person name="Probst A.J."/>
            <person name="Thomas B.C."/>
            <person name="Singh A."/>
            <person name="Wilkins M.J."/>
            <person name="Karaoz U."/>
            <person name="Brodie E.L."/>
            <person name="Williams K.H."/>
            <person name="Hubbard S.S."/>
            <person name="Banfield J.F."/>
        </authorList>
    </citation>
    <scope>NUCLEOTIDE SEQUENCE [LARGE SCALE GENOMIC DNA]</scope>
</reference>
<evidence type="ECO:0000256" key="2">
    <source>
        <dbReference type="ARBA" id="ARBA00022980"/>
    </source>
</evidence>
<dbReference type="InterPro" id="IPR013025">
    <property type="entry name" value="Ribosomal_uL23-like"/>
</dbReference>
<evidence type="ECO:0000256" key="3">
    <source>
        <dbReference type="ARBA" id="ARBA00023274"/>
    </source>
</evidence>